<dbReference type="Proteomes" id="UP000662783">
    <property type="component" value="Chromosome"/>
</dbReference>
<keyword evidence="1" id="KW-0812">Transmembrane</keyword>
<gene>
    <name evidence="2" type="ORF">JR347_06115</name>
</gene>
<name>A0A975A2B3_9BACT</name>
<evidence type="ECO:0000256" key="1">
    <source>
        <dbReference type="SAM" id="Phobius"/>
    </source>
</evidence>
<keyword evidence="1" id="KW-0472">Membrane</keyword>
<sequence>MRDKIWNNYQNSVFKSFLLDEMINAYQKWERNLNVFLAIMSSGSIGAWAVWKELPMVWGGLIALSNVINVVRPYFPYSKYLKEVREKKNAAAAIVLGFEKLWFNYEQGNLSEEQASNEFFQLKNEFAKAYNFDQDMGLQNSESINAKAELKTQNYTKLNYNI</sequence>
<organism evidence="2 3">
    <name type="scientific">Fulvivirga lutea</name>
    <dbReference type="NCBI Taxonomy" id="2810512"/>
    <lineage>
        <taxon>Bacteria</taxon>
        <taxon>Pseudomonadati</taxon>
        <taxon>Bacteroidota</taxon>
        <taxon>Cytophagia</taxon>
        <taxon>Cytophagales</taxon>
        <taxon>Fulvivirgaceae</taxon>
        <taxon>Fulvivirga</taxon>
    </lineage>
</organism>
<keyword evidence="3" id="KW-1185">Reference proteome</keyword>
<accession>A0A975A2B3</accession>
<dbReference type="AlphaFoldDB" id="A0A975A2B3"/>
<reference evidence="2" key="1">
    <citation type="submission" date="2021-02" db="EMBL/GenBank/DDBJ databases">
        <title>Fulvivirga sp. S481 isolated from sea water.</title>
        <authorList>
            <person name="Bae S.S."/>
            <person name="Baek K."/>
        </authorList>
    </citation>
    <scope>NUCLEOTIDE SEQUENCE</scope>
    <source>
        <strain evidence="2">S481</strain>
    </source>
</reference>
<keyword evidence="1" id="KW-1133">Transmembrane helix</keyword>
<dbReference type="EMBL" id="CP070608">
    <property type="protein sequence ID" value="QSE98651.1"/>
    <property type="molecule type" value="Genomic_DNA"/>
</dbReference>
<evidence type="ECO:0000313" key="3">
    <source>
        <dbReference type="Proteomes" id="UP000662783"/>
    </source>
</evidence>
<dbReference type="RefSeq" id="WP_205723165.1">
    <property type="nucleotide sequence ID" value="NZ_CP070608.1"/>
</dbReference>
<protein>
    <submittedName>
        <fullName evidence="2">Uncharacterized protein</fullName>
    </submittedName>
</protein>
<evidence type="ECO:0000313" key="2">
    <source>
        <dbReference type="EMBL" id="QSE98651.1"/>
    </source>
</evidence>
<feature type="transmembrane region" description="Helical" evidence="1">
    <location>
        <begin position="57"/>
        <end position="75"/>
    </location>
</feature>
<dbReference type="KEGG" id="fuv:JR347_06115"/>
<proteinExistence type="predicted"/>
<feature type="transmembrane region" description="Helical" evidence="1">
    <location>
        <begin position="32"/>
        <end position="51"/>
    </location>
</feature>